<evidence type="ECO:0000313" key="2">
    <source>
        <dbReference type="Proteomes" id="UP000078435"/>
    </source>
</evidence>
<dbReference type="Proteomes" id="UP000078435">
    <property type="component" value="Unassembled WGS sequence"/>
</dbReference>
<proteinExistence type="predicted"/>
<gene>
    <name evidence="1" type="ORF">LCR_10180</name>
</gene>
<name>A0A175VIV8_AEREN</name>
<organism evidence="1 2">
    <name type="scientific">Aeromonas enteropelogenes</name>
    <name type="common">Aeromonas trota</name>
    <dbReference type="NCBI Taxonomy" id="29489"/>
    <lineage>
        <taxon>Bacteria</taxon>
        <taxon>Pseudomonadati</taxon>
        <taxon>Pseudomonadota</taxon>
        <taxon>Gammaproteobacteria</taxon>
        <taxon>Aeromonadales</taxon>
        <taxon>Aeromonadaceae</taxon>
        <taxon>Aeromonas</taxon>
    </lineage>
</organism>
<comment type="caution">
    <text evidence="1">The sequence shown here is derived from an EMBL/GenBank/DDBJ whole genome shotgun (WGS) entry which is preliminary data.</text>
</comment>
<reference evidence="1 2" key="1">
    <citation type="submission" date="2016-02" db="EMBL/GenBank/DDBJ databases">
        <title>Draft genome sequence of Aeromonas trota strain 1999lcr isolated from cerebrospinal fluid (CSF).</title>
        <authorList>
            <person name="Dallagassa C.B."/>
            <person name="Prediger K.C."/>
            <person name="Weiss V.A."/>
            <person name="Assis F.E."/>
            <person name="Baura V."/>
            <person name="Cruz L.M."/>
            <person name="Souza E.M."/>
            <person name="Pedrosa F.O."/>
            <person name="Fadel-Picheth C.M."/>
        </authorList>
    </citation>
    <scope>NUCLEOTIDE SEQUENCE [LARGE SCALE GENOMIC DNA]</scope>
    <source>
        <strain evidence="1 2">1999lcr</strain>
    </source>
</reference>
<accession>A0A175VIV8</accession>
<evidence type="ECO:0000313" key="1">
    <source>
        <dbReference type="EMBL" id="KXU80463.1"/>
    </source>
</evidence>
<dbReference type="AlphaFoldDB" id="A0A175VIV8"/>
<dbReference type="EMBL" id="JMGO02000003">
    <property type="protein sequence ID" value="KXU80463.1"/>
    <property type="molecule type" value="Genomic_DNA"/>
</dbReference>
<sequence length="88" mass="10760">MIFKRMATTRFATILYAQGEANKFIYIITIFTKTSQQCFFYNMFFQLPKRRLFYLHPFNQCLIRLLDRTDSFCKGACKFREITCFWKH</sequence>
<protein>
    <submittedName>
        <fullName evidence="1">Uncharacterized protein</fullName>
    </submittedName>
</protein>